<organism evidence="13 14">
    <name type="scientific">Betta splendens</name>
    <name type="common">Siamese fighting fish</name>
    <dbReference type="NCBI Taxonomy" id="158456"/>
    <lineage>
        <taxon>Eukaryota</taxon>
        <taxon>Metazoa</taxon>
        <taxon>Chordata</taxon>
        <taxon>Craniata</taxon>
        <taxon>Vertebrata</taxon>
        <taxon>Euteleostomi</taxon>
        <taxon>Actinopterygii</taxon>
        <taxon>Neopterygii</taxon>
        <taxon>Teleostei</taxon>
        <taxon>Neoteleostei</taxon>
        <taxon>Acanthomorphata</taxon>
        <taxon>Anabantaria</taxon>
        <taxon>Anabantiformes</taxon>
        <taxon>Anabantoidei</taxon>
        <taxon>Osphronemidae</taxon>
        <taxon>Betta</taxon>
    </lineage>
</organism>
<keyword evidence="13" id="KW-1185">Reference proteome</keyword>
<keyword evidence="8" id="KW-0862">Zinc</keyword>
<keyword evidence="6" id="KW-0479">Metal-binding</keyword>
<evidence type="ECO:0000256" key="7">
    <source>
        <dbReference type="ARBA" id="ARBA00022776"/>
    </source>
</evidence>
<dbReference type="KEGG" id="bspl:121201943"/>
<comment type="function">
    <text evidence="1">Required for recruitment of CENPA to centromeres and normal chromosome segregation during mitosis.</text>
</comment>
<keyword evidence="5" id="KW-0132">Cell division</keyword>
<dbReference type="GO" id="GO:0000775">
    <property type="term" value="C:chromosome, centromeric region"/>
    <property type="evidence" value="ECO:0007669"/>
    <property type="project" value="UniProtKB-SubCell"/>
</dbReference>
<dbReference type="Proteomes" id="UP000515150">
    <property type="component" value="Chromosome 22"/>
</dbReference>
<evidence type="ECO:0000256" key="2">
    <source>
        <dbReference type="ARBA" id="ARBA00004123"/>
    </source>
</evidence>
<protein>
    <submittedName>
        <fullName evidence="14">Protein Mis18-beta isoform X1</fullName>
    </submittedName>
</protein>
<feature type="domain" description="Mis18" evidence="12">
    <location>
        <begin position="24"/>
        <end position="122"/>
    </location>
</feature>
<sequence>MEYDESVLIKRSDGEPVTAAVDKPMTFHCAKCNTLLADSFGVCGESKCLDSIACLRVTKDVVIADASKVGHKGELANCVYSSVKCCDCCSTVGKVILSAPSHLAALRSLVLLCKANLNCYILDSSSMVKASTLTFDLKPLRDDIDMVMQQFEAKMDQMLCIRDRLAERSGTSELYVDM</sequence>
<comment type="subcellular location">
    <subcellularLocation>
        <location evidence="3">Chromosome</location>
        <location evidence="3">Centromere</location>
    </subcellularLocation>
    <subcellularLocation>
        <location evidence="2">Nucleus</location>
    </subcellularLocation>
</comment>
<dbReference type="GO" id="GO:0046872">
    <property type="term" value="F:metal ion binding"/>
    <property type="evidence" value="ECO:0007669"/>
    <property type="project" value="UniProtKB-KW"/>
</dbReference>
<dbReference type="GO" id="GO:0005634">
    <property type="term" value="C:nucleus"/>
    <property type="evidence" value="ECO:0007669"/>
    <property type="project" value="UniProtKB-SubCell"/>
</dbReference>
<proteinExistence type="predicted"/>
<evidence type="ECO:0000256" key="9">
    <source>
        <dbReference type="ARBA" id="ARBA00023242"/>
    </source>
</evidence>
<evidence type="ECO:0000259" key="12">
    <source>
        <dbReference type="PROSITE" id="PS51793"/>
    </source>
</evidence>
<evidence type="ECO:0000256" key="8">
    <source>
        <dbReference type="ARBA" id="ARBA00022833"/>
    </source>
</evidence>
<evidence type="ECO:0000256" key="11">
    <source>
        <dbReference type="ARBA" id="ARBA00023328"/>
    </source>
</evidence>
<dbReference type="GO" id="GO:0034080">
    <property type="term" value="P:CENP-A containing chromatin assembly"/>
    <property type="evidence" value="ECO:0007669"/>
    <property type="project" value="TreeGrafter"/>
</dbReference>
<keyword evidence="9" id="KW-0539">Nucleus</keyword>
<evidence type="ECO:0000256" key="4">
    <source>
        <dbReference type="ARBA" id="ARBA00022454"/>
    </source>
</evidence>
<dbReference type="GO" id="GO:0007059">
    <property type="term" value="P:chromosome segregation"/>
    <property type="evidence" value="ECO:0007669"/>
    <property type="project" value="TreeGrafter"/>
</dbReference>
<dbReference type="PANTHER" id="PTHR16431">
    <property type="entry name" value="NEUROGENIC PROTEIN MASTERMIND"/>
    <property type="match status" value="1"/>
</dbReference>
<dbReference type="InterPro" id="IPR034752">
    <property type="entry name" value="Mis18"/>
</dbReference>
<name>A0A8M1H985_BETSP</name>
<dbReference type="AlphaFoldDB" id="A0A8M1H985"/>
<evidence type="ECO:0000256" key="1">
    <source>
        <dbReference type="ARBA" id="ARBA00003694"/>
    </source>
</evidence>
<gene>
    <name evidence="14" type="primary">oip5</name>
</gene>
<evidence type="ECO:0000256" key="10">
    <source>
        <dbReference type="ARBA" id="ARBA00023306"/>
    </source>
</evidence>
<keyword evidence="10" id="KW-0131">Cell cycle</keyword>
<dbReference type="RefSeq" id="XP_040925003.1">
    <property type="nucleotide sequence ID" value="XM_041069069.2"/>
</dbReference>
<dbReference type="GeneID" id="121201943"/>
<evidence type="ECO:0000313" key="14">
    <source>
        <dbReference type="RefSeq" id="XP_040925003.1"/>
    </source>
</evidence>
<dbReference type="CTD" id="11339"/>
<dbReference type="GO" id="GO:0051301">
    <property type="term" value="P:cell division"/>
    <property type="evidence" value="ECO:0007669"/>
    <property type="project" value="UniProtKB-KW"/>
</dbReference>
<evidence type="ECO:0000256" key="5">
    <source>
        <dbReference type="ARBA" id="ARBA00022618"/>
    </source>
</evidence>
<dbReference type="GO" id="GO:0000785">
    <property type="term" value="C:chromatin"/>
    <property type="evidence" value="ECO:0007669"/>
    <property type="project" value="TreeGrafter"/>
</dbReference>
<evidence type="ECO:0000256" key="3">
    <source>
        <dbReference type="ARBA" id="ARBA00004584"/>
    </source>
</evidence>
<dbReference type="Pfam" id="PF03226">
    <property type="entry name" value="Yippee-Mis18"/>
    <property type="match status" value="1"/>
</dbReference>
<keyword evidence="7" id="KW-0498">Mitosis</keyword>
<dbReference type="PANTHER" id="PTHR16431:SF3">
    <property type="entry name" value="PROTEIN MIS18-BETA"/>
    <property type="match status" value="1"/>
</dbReference>
<reference evidence="14" key="1">
    <citation type="submission" date="2025-08" db="UniProtKB">
        <authorList>
            <consortium name="RefSeq"/>
        </authorList>
    </citation>
    <scope>IDENTIFICATION</scope>
</reference>
<dbReference type="PROSITE" id="PS51793">
    <property type="entry name" value="MIS18"/>
    <property type="match status" value="1"/>
</dbReference>
<dbReference type="InterPro" id="IPR004910">
    <property type="entry name" value="Yippee/Mis18/Cereblon"/>
</dbReference>
<keyword evidence="11" id="KW-0137">Centromere</keyword>
<keyword evidence="4" id="KW-0158">Chromosome</keyword>
<dbReference type="OrthoDB" id="9926299at2759"/>
<evidence type="ECO:0000256" key="6">
    <source>
        <dbReference type="ARBA" id="ARBA00022723"/>
    </source>
</evidence>
<evidence type="ECO:0000313" key="13">
    <source>
        <dbReference type="Proteomes" id="UP000515150"/>
    </source>
</evidence>
<accession>A0A8M1H985</accession>